<sequence>MWNVTSSSSPKLAREVRKPVATPVPIDFANWSMILKKAENRSVYSDDMDEENYGGVFERIPPHEYLATNSRYRVVTLASGVLVTSAVWDLLMFTLNLFIYKKGPSTSSPGNTECSNCIKLNHQIMKTAEVMEDINGAKVNVDPQRLKSIFKLIFNSTTNDQRVNEQEVAMSDLLFEEEEQHKSLNNLVDSDLEGQELMAVDALMKIIDFDNTPKQAILSITFFEKHNELDTLSMNTDCVQGSNDDNETFVDVLVVDDEQPDVKTIQVPFARETKVSKYLQSPYTNPLDSTPQQPKLQDRTKKCKKRFLPLIGPDGEEIPPWNEDLNRVKGAPKDRVDVPKDILSYLRENKEDKKGC</sequence>
<evidence type="ECO:0000256" key="1">
    <source>
        <dbReference type="ARBA" id="ARBA00034773"/>
    </source>
</evidence>
<dbReference type="AlphaFoldDB" id="A0A2U1NH75"/>
<evidence type="ECO:0000313" key="4">
    <source>
        <dbReference type="Proteomes" id="UP000245207"/>
    </source>
</evidence>
<protein>
    <submittedName>
        <fullName evidence="3">Uncharacterized protein</fullName>
    </submittedName>
</protein>
<proteinExistence type="inferred from homology"/>
<accession>A0A2U1NH75</accession>
<evidence type="ECO:0000313" key="3">
    <source>
        <dbReference type="EMBL" id="PWA72810.1"/>
    </source>
</evidence>
<dbReference type="Pfam" id="PF04520">
    <property type="entry name" value="Senescence_reg"/>
    <property type="match status" value="1"/>
</dbReference>
<organism evidence="3 4">
    <name type="scientific">Artemisia annua</name>
    <name type="common">Sweet wormwood</name>
    <dbReference type="NCBI Taxonomy" id="35608"/>
    <lineage>
        <taxon>Eukaryota</taxon>
        <taxon>Viridiplantae</taxon>
        <taxon>Streptophyta</taxon>
        <taxon>Embryophyta</taxon>
        <taxon>Tracheophyta</taxon>
        <taxon>Spermatophyta</taxon>
        <taxon>Magnoliopsida</taxon>
        <taxon>eudicotyledons</taxon>
        <taxon>Gunneridae</taxon>
        <taxon>Pentapetalae</taxon>
        <taxon>asterids</taxon>
        <taxon>campanulids</taxon>
        <taxon>Asterales</taxon>
        <taxon>Asteraceae</taxon>
        <taxon>Asteroideae</taxon>
        <taxon>Anthemideae</taxon>
        <taxon>Artemisiinae</taxon>
        <taxon>Artemisia</taxon>
    </lineage>
</organism>
<dbReference type="Proteomes" id="UP000245207">
    <property type="component" value="Unassembled WGS sequence"/>
</dbReference>
<dbReference type="GO" id="GO:0010150">
    <property type="term" value="P:leaf senescence"/>
    <property type="evidence" value="ECO:0007669"/>
    <property type="project" value="UniProtKB-ARBA"/>
</dbReference>
<feature type="compositionally biased region" description="Basic and acidic residues" evidence="2">
    <location>
        <begin position="324"/>
        <end position="334"/>
    </location>
</feature>
<dbReference type="InterPro" id="IPR007608">
    <property type="entry name" value="Senescence_reg_S40"/>
</dbReference>
<gene>
    <name evidence="3" type="ORF">CTI12_AA245460</name>
</gene>
<reference evidence="3 4" key="1">
    <citation type="journal article" date="2018" name="Mol. Plant">
        <title>The genome of Artemisia annua provides insight into the evolution of Asteraceae family and artemisinin biosynthesis.</title>
        <authorList>
            <person name="Shen Q."/>
            <person name="Zhang L."/>
            <person name="Liao Z."/>
            <person name="Wang S."/>
            <person name="Yan T."/>
            <person name="Shi P."/>
            <person name="Liu M."/>
            <person name="Fu X."/>
            <person name="Pan Q."/>
            <person name="Wang Y."/>
            <person name="Lv Z."/>
            <person name="Lu X."/>
            <person name="Zhang F."/>
            <person name="Jiang W."/>
            <person name="Ma Y."/>
            <person name="Chen M."/>
            <person name="Hao X."/>
            <person name="Li L."/>
            <person name="Tang Y."/>
            <person name="Lv G."/>
            <person name="Zhou Y."/>
            <person name="Sun X."/>
            <person name="Brodelius P.E."/>
            <person name="Rose J.K.C."/>
            <person name="Tang K."/>
        </authorList>
    </citation>
    <scope>NUCLEOTIDE SEQUENCE [LARGE SCALE GENOMIC DNA]</scope>
    <source>
        <strain evidence="4">cv. Huhao1</strain>
        <tissue evidence="3">Leaf</tissue>
    </source>
</reference>
<comment type="similarity">
    <text evidence="1">Belongs to the senescence regulator S40 family.</text>
</comment>
<comment type="caution">
    <text evidence="3">The sequence shown here is derived from an EMBL/GenBank/DDBJ whole genome shotgun (WGS) entry which is preliminary data.</text>
</comment>
<dbReference type="EMBL" id="PKPP01002839">
    <property type="protein sequence ID" value="PWA72810.1"/>
    <property type="molecule type" value="Genomic_DNA"/>
</dbReference>
<keyword evidence="4" id="KW-1185">Reference proteome</keyword>
<name>A0A2U1NH75_ARTAN</name>
<feature type="region of interest" description="Disordered" evidence="2">
    <location>
        <begin position="314"/>
        <end position="334"/>
    </location>
</feature>
<evidence type="ECO:0000256" key="2">
    <source>
        <dbReference type="SAM" id="MobiDB-lite"/>
    </source>
</evidence>